<proteinExistence type="predicted"/>
<dbReference type="EMBL" id="OU963899">
    <property type="protein sequence ID" value="CAH0406439.1"/>
    <property type="molecule type" value="Genomic_DNA"/>
</dbReference>
<reference evidence="2" key="1">
    <citation type="submission" date="2021-12" db="EMBL/GenBank/DDBJ databases">
        <authorList>
            <person name="King R."/>
        </authorList>
    </citation>
    <scope>NUCLEOTIDE SEQUENCE</scope>
</reference>
<evidence type="ECO:0000313" key="2">
    <source>
        <dbReference type="EMBL" id="CAH0406439.1"/>
    </source>
</evidence>
<gene>
    <name evidence="2" type="ORF">CHILSU_LOCUS9813</name>
</gene>
<dbReference type="InterPro" id="IPR029249">
    <property type="entry name" value="Rotatin_N"/>
</dbReference>
<dbReference type="InterPro" id="IPR016024">
    <property type="entry name" value="ARM-type_fold"/>
</dbReference>
<dbReference type="InterPro" id="IPR030791">
    <property type="entry name" value="Rotatin"/>
</dbReference>
<sequence length="2034" mass="227169">MTTTQIISIYISKLNHPLKEIRERSLKLLLTKIKLGWELEDELSCTRELIEALLKWFQYPSLSLHKEALDLFTTILKTKSGTYIAKEYGIGNLLSCLNKIKHHINDPEAIELFNSTIETMKFLNTVDSETDVSVPHLNLPSFTNSEAEAGSNSGEYNITNNHTSKETSILNEDDESGDHLPSQVNGIKLFLFPWVDLNTSDSKTMLMVEDALTLLKSVRRCCRFICNVFLRDFPAEIFLNRPTIIKNLLAISEGNDGNQAEEALQVLLCLTKALYRSLMKLYSLDILHDSIKLTDEQMNGVCGIPIDLQQIINNDEVNISPSENNLMVLRQLPSPTYTLDTAHAVLTTMSRSIIVVDTVSKTEILNLKEINKCLDLLESLIKLLLACVDECFWREDHSTKTHRDIAHKSCMVMRLLGDLLDKYRSAFVNASEADYKWAVWLRLVVSAETLLKWAGNSALPPTTLVAALQVAQLDPALQILYPELSERITLALQISKSSVNQEYKTKYRELLKLTSSMDDAVKFMKNKHCRSAKAVLNIIKKSLSVLELHMSESYLNDVADVLLKKSKDFNMDDNDWNLARSIALHLMAHKAEWVCAKFYSETAEMVKYVLVGDELNQTENEKCLNLLCDVGILTEICCHGLSSKSKQLEMKASEIMLYLLRGRLALSEGTWWRLLASLLPILPLLHVYAEHNTPLGKAICKSLEMDIATCMGVPLAEVVSGLVRSLLVRCVGVQLDAAHALCRLLDDDRYLPPKEALRADVLINALKRVQPQDFNVDSSSSPSKNPQITGLLQILDVLKQDIILDEHGTEYVTRDSVQPTLEPSLRRSTLQQLAVLMRQQDCHEAFLQNDGLRVIVAVLRMSLMVDDYLAYPECAISCVSILNSVCFVSRHNLAKINDLPTLLLRVILVFPANDSAVLMSAQVLALTAWSGFVLQELDSDRKRVPALPHCVTLRISLPFIANSYWRSSPNAEHSSIEWLASSDEWRASLRVRWWCAYESFERVLKGAPPPPAPLSLQPTKHDRVLLRAACPQHSAASALLALENATSHSQVIEALCLLESYVHLLPLSTAGGEFAALPWQHMKRFLRAPPASSRDTALLIALMHFIIVYMDCTPCTDGIATWIKSSFIDGDMTVIALLSRDQLLPQQTAQESIEVTQLHIHIVKVIQRCVKRLQHEDYDTGKLESLLKIMLSCLERIDLKNFHALGYLNELMLCIRNVLHSRYCKLSEDTFVFAMRVVTNTLSGCASGAGRKGQACRLDAILSLLAILRQAHGEKIPVQRWSELWHSDVVLAVFASSRGHCAELRAASLSTIATLAHYPQLLPHLLQATVESSLAQYAAQIFAETREANVVRAAAADLLTAVAARASPHCDVLETHVIEQLQSHSVVEHCLEILVRFCKERSYESTFEPNVPLSVLERRSELEVRAQKCGDVHVSPAPTSMRARPPPTPALVAAVADLLHNVCGFARFPVQLWNERGVYRLLFRCASLPIGSPLDIQRVRAAACRTLNAVTSHKCVRTTLAATKDCLHNLVDTLTPLQEEEMYAEHIEARAQSLFLLASLLVDRSAAESLWTQLRDNQMTAFFCCLLQGLEADQTELRTAALYCLSQLTQSLHKTHQDKSTDNSWLPYFDSVKSPYTSSAFTSRSGAGDWNDRDCQPEYMVEEMCKMLMTLYRKIDLVTMNYQCSQDEFWPRVCSCLSSVLTVSPRGRAYTIHREFPKILLGSLQGVRDHLSVLGKPLDVIRNANHNPTMRVLYWLLTVVNCCMVDCTPAKECFADGGIATSLNRLWPWCMTTEQLRNTTLTLLFNFTNECEKAWSCMCICVGGRNLVGEVCALAAREGGLQSRTRAPSLLLLCAHTLRHCAAHAHCRTHTLKSDILLTLCKTIIRERGRSVGTGDAWTKLVCVLARHVDGSAALLAMRPHLPALPAPLLARVLPALAHAAHHHRQPVLRAADLLELLSGTLLTSGDTSEIVSAARAVWALAANNHKAKLLLRSAGVAAAVQSALQRLQRCNKDSDLKRALELLTYTNTVLQTT</sequence>
<feature type="domain" description="Rotatin N-terminal" evidence="1">
    <location>
        <begin position="20"/>
        <end position="108"/>
    </location>
</feature>
<name>A0ABN8BG20_CHISP</name>
<evidence type="ECO:0000313" key="3">
    <source>
        <dbReference type="Proteomes" id="UP001153292"/>
    </source>
</evidence>
<protein>
    <recommendedName>
        <fullName evidence="1">Rotatin N-terminal domain-containing protein</fullName>
    </recommendedName>
</protein>
<dbReference type="SUPFAM" id="SSF48371">
    <property type="entry name" value="ARM repeat"/>
    <property type="match status" value="1"/>
</dbReference>
<dbReference type="Proteomes" id="UP001153292">
    <property type="component" value="Chromosome 6"/>
</dbReference>
<dbReference type="PANTHER" id="PTHR31691:SF1">
    <property type="entry name" value="ROTATIN"/>
    <property type="match status" value="1"/>
</dbReference>
<organism evidence="2 3">
    <name type="scientific">Chilo suppressalis</name>
    <name type="common">Asiatic rice borer moth</name>
    <dbReference type="NCBI Taxonomy" id="168631"/>
    <lineage>
        <taxon>Eukaryota</taxon>
        <taxon>Metazoa</taxon>
        <taxon>Ecdysozoa</taxon>
        <taxon>Arthropoda</taxon>
        <taxon>Hexapoda</taxon>
        <taxon>Insecta</taxon>
        <taxon>Pterygota</taxon>
        <taxon>Neoptera</taxon>
        <taxon>Endopterygota</taxon>
        <taxon>Lepidoptera</taxon>
        <taxon>Glossata</taxon>
        <taxon>Ditrysia</taxon>
        <taxon>Pyraloidea</taxon>
        <taxon>Crambidae</taxon>
        <taxon>Crambinae</taxon>
        <taxon>Chilo</taxon>
    </lineage>
</organism>
<accession>A0ABN8BG20</accession>
<evidence type="ECO:0000259" key="1">
    <source>
        <dbReference type="Pfam" id="PF14726"/>
    </source>
</evidence>
<dbReference type="PANTHER" id="PTHR31691">
    <property type="entry name" value="ROTATIN"/>
    <property type="match status" value="1"/>
</dbReference>
<dbReference type="Pfam" id="PF14726">
    <property type="entry name" value="RTTN_N"/>
    <property type="match status" value="1"/>
</dbReference>
<keyword evidence="3" id="KW-1185">Reference proteome</keyword>